<evidence type="ECO:0000256" key="6">
    <source>
        <dbReference type="SAM" id="Phobius"/>
    </source>
</evidence>
<evidence type="ECO:0000256" key="3">
    <source>
        <dbReference type="ARBA" id="ARBA00022692"/>
    </source>
</evidence>
<dbReference type="GO" id="GO:0005886">
    <property type="term" value="C:plasma membrane"/>
    <property type="evidence" value="ECO:0007669"/>
    <property type="project" value="UniProtKB-SubCell"/>
</dbReference>
<dbReference type="EMBL" id="RFFH01000010">
    <property type="protein sequence ID" value="RMI30411.1"/>
    <property type="molecule type" value="Genomic_DNA"/>
</dbReference>
<evidence type="ECO:0000256" key="4">
    <source>
        <dbReference type="ARBA" id="ARBA00022989"/>
    </source>
</evidence>
<evidence type="ECO:0000256" key="5">
    <source>
        <dbReference type="ARBA" id="ARBA00023136"/>
    </source>
</evidence>
<gene>
    <name evidence="8" type="ORF">EBN03_22530</name>
</gene>
<keyword evidence="2" id="KW-1003">Cell membrane</keyword>
<name>A0A3M2KYP9_9NOCA</name>
<comment type="subcellular location">
    <subcellularLocation>
        <location evidence="1">Cell membrane</location>
        <topology evidence="1">Multi-pass membrane protein</topology>
    </subcellularLocation>
</comment>
<keyword evidence="3 6" id="KW-0812">Transmembrane</keyword>
<comment type="caution">
    <text evidence="8">The sequence shown here is derived from an EMBL/GenBank/DDBJ whole genome shotgun (WGS) entry which is preliminary data.</text>
</comment>
<evidence type="ECO:0000256" key="2">
    <source>
        <dbReference type="ARBA" id="ARBA00022475"/>
    </source>
</evidence>
<dbReference type="AlphaFoldDB" id="A0A3M2KYP9"/>
<evidence type="ECO:0000259" key="7">
    <source>
        <dbReference type="Pfam" id="PF13396"/>
    </source>
</evidence>
<dbReference type="Proteomes" id="UP000279275">
    <property type="component" value="Unassembled WGS sequence"/>
</dbReference>
<keyword evidence="4 6" id="KW-1133">Transmembrane helix</keyword>
<dbReference type="Pfam" id="PF13396">
    <property type="entry name" value="PLDc_N"/>
    <property type="match status" value="1"/>
</dbReference>
<evidence type="ECO:0000256" key="1">
    <source>
        <dbReference type="ARBA" id="ARBA00004651"/>
    </source>
</evidence>
<feature type="domain" description="Cardiolipin synthase N-terminal" evidence="7">
    <location>
        <begin position="50"/>
        <end position="91"/>
    </location>
</feature>
<feature type="transmembrane region" description="Helical" evidence="6">
    <location>
        <begin position="69"/>
        <end position="89"/>
    </location>
</feature>
<keyword evidence="5 6" id="KW-0472">Membrane</keyword>
<evidence type="ECO:0000313" key="8">
    <source>
        <dbReference type="EMBL" id="RMI30411.1"/>
    </source>
</evidence>
<dbReference type="InterPro" id="IPR027379">
    <property type="entry name" value="CLS_N"/>
</dbReference>
<reference evidence="8 9" key="1">
    <citation type="submission" date="2018-10" db="EMBL/GenBank/DDBJ databases">
        <title>Isolation from cow dung.</title>
        <authorList>
            <person name="Ling L."/>
        </authorList>
    </citation>
    <scope>NUCLEOTIDE SEQUENCE [LARGE SCALE GENOMIC DNA]</scope>
    <source>
        <strain evidence="8 9">NEAU-LL90</strain>
    </source>
</reference>
<organism evidence="8 9">
    <name type="scientific">Nocardia stercoris</name>
    <dbReference type="NCBI Taxonomy" id="2483361"/>
    <lineage>
        <taxon>Bacteria</taxon>
        <taxon>Bacillati</taxon>
        <taxon>Actinomycetota</taxon>
        <taxon>Actinomycetes</taxon>
        <taxon>Mycobacteriales</taxon>
        <taxon>Nocardiaceae</taxon>
        <taxon>Nocardia</taxon>
    </lineage>
</organism>
<keyword evidence="9" id="KW-1185">Reference proteome</keyword>
<feature type="transmembrane region" description="Helical" evidence="6">
    <location>
        <begin position="34"/>
        <end position="57"/>
    </location>
</feature>
<evidence type="ECO:0000313" key="9">
    <source>
        <dbReference type="Proteomes" id="UP000279275"/>
    </source>
</evidence>
<proteinExistence type="predicted"/>
<sequence>MRGRLVRGAHPFQVMEVDVRQHVKTQRMKTMSNVSLAALIPVLVLEVAFVAYCWTSIYRVRATKFLPKAVWALLVLLVMPIGGIVYLVCGRDDAVER</sequence>
<accession>A0A3M2KYP9</accession>
<protein>
    <recommendedName>
        <fullName evidence="7">Cardiolipin synthase N-terminal domain-containing protein</fullName>
    </recommendedName>
</protein>